<dbReference type="Proteomes" id="UP000250123">
    <property type="component" value="Chromosome SHEWBE"/>
</dbReference>
<evidence type="ECO:0000313" key="2">
    <source>
        <dbReference type="Proteomes" id="UP000250123"/>
    </source>
</evidence>
<accession>A0A330LVB6</accession>
<dbReference type="AlphaFoldDB" id="A0A330LVB6"/>
<name>A0A330LVB6_9GAMM</name>
<organism evidence="1 2">
    <name type="scientific">Shewanella benthica</name>
    <dbReference type="NCBI Taxonomy" id="43661"/>
    <lineage>
        <taxon>Bacteria</taxon>
        <taxon>Pseudomonadati</taxon>
        <taxon>Pseudomonadota</taxon>
        <taxon>Gammaproteobacteria</taxon>
        <taxon>Alteromonadales</taxon>
        <taxon>Shewanellaceae</taxon>
        <taxon>Shewanella</taxon>
    </lineage>
</organism>
<protein>
    <submittedName>
        <fullName evidence="1">Uncharacterized protein</fullName>
    </submittedName>
</protein>
<dbReference type="EMBL" id="LS483452">
    <property type="protein sequence ID" value="SQH74126.1"/>
    <property type="molecule type" value="Genomic_DNA"/>
</dbReference>
<evidence type="ECO:0000313" key="1">
    <source>
        <dbReference type="EMBL" id="SQH74126.1"/>
    </source>
</evidence>
<dbReference type="Gene3D" id="2.40.160.20">
    <property type="match status" value="1"/>
</dbReference>
<dbReference type="KEGG" id="sbk:SHEWBE_0125"/>
<sequence>MPSMAADWFVGCGVGAQQNNYEKSSTINMDGKITSDSTSSTEDNEFYMVRASVYLDDDNRLYGTYSYNADNSVS</sequence>
<reference evidence="2" key="1">
    <citation type="submission" date="2018-06" db="EMBL/GenBank/DDBJ databases">
        <authorList>
            <person name="Cea G.-C."/>
            <person name="William W."/>
        </authorList>
    </citation>
    <scope>NUCLEOTIDE SEQUENCE [LARGE SCALE GENOMIC DNA]</scope>
    <source>
        <strain evidence="2">DB21MT-2</strain>
    </source>
</reference>
<gene>
    <name evidence="1" type="ORF">SHEWBE_0125</name>
</gene>
<proteinExistence type="predicted"/>